<dbReference type="EMBL" id="FXTP01000002">
    <property type="protein sequence ID" value="SMO46305.1"/>
    <property type="molecule type" value="Genomic_DNA"/>
</dbReference>
<protein>
    <recommendedName>
        <fullName evidence="4">Lipoprotein</fullName>
    </recommendedName>
</protein>
<gene>
    <name evidence="2" type="ORF">SAMN06265219_102285</name>
</gene>
<keyword evidence="1" id="KW-0732">Signal</keyword>
<accession>A0A521BGT6</accession>
<keyword evidence="3" id="KW-1185">Reference proteome</keyword>
<evidence type="ECO:0000313" key="2">
    <source>
        <dbReference type="EMBL" id="SMO46305.1"/>
    </source>
</evidence>
<proteinExistence type="predicted"/>
<name>A0A521BGT6_9BACT</name>
<evidence type="ECO:0000313" key="3">
    <source>
        <dbReference type="Proteomes" id="UP000317557"/>
    </source>
</evidence>
<dbReference type="AlphaFoldDB" id="A0A521BGT6"/>
<evidence type="ECO:0008006" key="4">
    <source>
        <dbReference type="Google" id="ProtNLM"/>
    </source>
</evidence>
<dbReference type="OrthoDB" id="9834382at2"/>
<dbReference type="RefSeq" id="WP_142453287.1">
    <property type="nucleotide sequence ID" value="NZ_FXTP01000002.1"/>
</dbReference>
<sequence>MNFRISTLCLLVLAVLFGGGCSTLDKLSTAQTDRLKKNQFYKTYETKNMPSSTSAIGLLPVTVRPYLESPDFEYDRNNPLLIELTDTLNARLQRMNITTSVNEPLLATRKDGPGLYLGSSEGEHVPVGASIMREDHEKYPPMIIYRQKPGKKWKSESSQIMADHEVDYLLKVWISFAEYPKADKGLVKKQVLLGTHHEEEIRFFSAEDKPVEVLQLSGYLVDQKGNVVRAGAEGVIHNDTPFWLQVLDVKELIDDKTLKRLLEKERRKDLPGDPLTLDVALENLVAQLLDRDI</sequence>
<dbReference type="PROSITE" id="PS51257">
    <property type="entry name" value="PROKAR_LIPOPROTEIN"/>
    <property type="match status" value="1"/>
</dbReference>
<feature type="signal peptide" evidence="1">
    <location>
        <begin position="1"/>
        <end position="20"/>
    </location>
</feature>
<reference evidence="2 3" key="1">
    <citation type="submission" date="2017-05" db="EMBL/GenBank/DDBJ databases">
        <authorList>
            <person name="Varghese N."/>
            <person name="Submissions S."/>
        </authorList>
    </citation>
    <scope>NUCLEOTIDE SEQUENCE [LARGE SCALE GENOMIC DNA]</scope>
    <source>
        <strain evidence="2 3">DSM 21985</strain>
    </source>
</reference>
<dbReference type="Proteomes" id="UP000317557">
    <property type="component" value="Unassembled WGS sequence"/>
</dbReference>
<evidence type="ECO:0000256" key="1">
    <source>
        <dbReference type="SAM" id="SignalP"/>
    </source>
</evidence>
<organism evidence="2 3">
    <name type="scientific">Gracilimonas mengyeensis</name>
    <dbReference type="NCBI Taxonomy" id="1302730"/>
    <lineage>
        <taxon>Bacteria</taxon>
        <taxon>Pseudomonadati</taxon>
        <taxon>Balneolota</taxon>
        <taxon>Balneolia</taxon>
        <taxon>Balneolales</taxon>
        <taxon>Balneolaceae</taxon>
        <taxon>Gracilimonas</taxon>
    </lineage>
</organism>
<feature type="chain" id="PRO_5022174027" description="Lipoprotein" evidence="1">
    <location>
        <begin position="21"/>
        <end position="293"/>
    </location>
</feature>